<organism evidence="1">
    <name type="scientific">marine metagenome</name>
    <dbReference type="NCBI Taxonomy" id="408172"/>
    <lineage>
        <taxon>unclassified sequences</taxon>
        <taxon>metagenomes</taxon>
        <taxon>ecological metagenomes</taxon>
    </lineage>
</organism>
<name>A0A381RZB8_9ZZZZ</name>
<accession>A0A381RZB8</accession>
<dbReference type="AlphaFoldDB" id="A0A381RZB8"/>
<protein>
    <recommendedName>
        <fullName evidence="2">Outer membrane protein beta-barrel domain-containing protein</fullName>
    </recommendedName>
</protein>
<evidence type="ECO:0000313" key="1">
    <source>
        <dbReference type="EMBL" id="SUZ94273.1"/>
    </source>
</evidence>
<sequence length="303" mass="33375">MKLYKVLILSIPLLVSAQSDLYPVEDYFGGGIGYSPMYMMLDSIPGTNQLKKVGLNPDDFNNPFVVHGGEGFTQISGRWRLGGYAGIGTSRISNALSVTLAIDNNGLAGIQDTITPAQGGDPQYNADITESYSGIFVPTVEAKFTFMISAITMEYVVPIFRDLEVASGAMFGIGRTIISVDQNTGTPRWDSSFNNNYGYVQNNNLIYEVNTEQEIQDLQNSYLPPISISTGMTNLSGSFFNFQPYMAVKWQITDRVGLRISIGYNKGIIQAGQWKLNDRFQISDSPKSALSALSFRTMIYFGL</sequence>
<dbReference type="EMBL" id="UINC01002219">
    <property type="protein sequence ID" value="SUZ94273.1"/>
    <property type="molecule type" value="Genomic_DNA"/>
</dbReference>
<evidence type="ECO:0008006" key="2">
    <source>
        <dbReference type="Google" id="ProtNLM"/>
    </source>
</evidence>
<proteinExistence type="predicted"/>
<gene>
    <name evidence="1" type="ORF">METZ01_LOCUS47127</name>
</gene>
<reference evidence="1" key="1">
    <citation type="submission" date="2018-05" db="EMBL/GenBank/DDBJ databases">
        <authorList>
            <person name="Lanie J.A."/>
            <person name="Ng W.-L."/>
            <person name="Kazmierczak K.M."/>
            <person name="Andrzejewski T.M."/>
            <person name="Davidsen T.M."/>
            <person name="Wayne K.J."/>
            <person name="Tettelin H."/>
            <person name="Glass J.I."/>
            <person name="Rusch D."/>
            <person name="Podicherti R."/>
            <person name="Tsui H.-C.T."/>
            <person name="Winkler M.E."/>
        </authorList>
    </citation>
    <scope>NUCLEOTIDE SEQUENCE</scope>
</reference>